<keyword evidence="5" id="KW-1185">Reference proteome</keyword>
<organism evidence="4 5">
    <name type="scientific">Pseudonocardia acidicola</name>
    <dbReference type="NCBI Taxonomy" id="2724939"/>
    <lineage>
        <taxon>Bacteria</taxon>
        <taxon>Bacillati</taxon>
        <taxon>Actinomycetota</taxon>
        <taxon>Actinomycetes</taxon>
        <taxon>Pseudonocardiales</taxon>
        <taxon>Pseudonocardiaceae</taxon>
        <taxon>Pseudonocardia</taxon>
    </lineage>
</organism>
<dbReference type="RefSeq" id="WP_169383745.1">
    <property type="nucleotide sequence ID" value="NZ_JAAXLA010000052.1"/>
</dbReference>
<dbReference type="SUPFAM" id="SSF88713">
    <property type="entry name" value="Glycoside hydrolase/deacetylase"/>
    <property type="match status" value="1"/>
</dbReference>
<keyword evidence="2" id="KW-0732">Signal</keyword>
<evidence type="ECO:0000256" key="2">
    <source>
        <dbReference type="ARBA" id="ARBA00022729"/>
    </source>
</evidence>
<dbReference type="PROSITE" id="PS51677">
    <property type="entry name" value="NODB"/>
    <property type="match status" value="1"/>
</dbReference>
<accession>A0ABX1SFD8</accession>
<dbReference type="Proteomes" id="UP000820669">
    <property type="component" value="Unassembled WGS sequence"/>
</dbReference>
<proteinExistence type="predicted"/>
<comment type="subcellular location">
    <subcellularLocation>
        <location evidence="1">Secreted</location>
    </subcellularLocation>
</comment>
<dbReference type="Gene3D" id="3.20.20.370">
    <property type="entry name" value="Glycoside hydrolase/deacetylase"/>
    <property type="match status" value="1"/>
</dbReference>
<dbReference type="PANTHER" id="PTHR34216">
    <property type="match status" value="1"/>
</dbReference>
<dbReference type="PANTHER" id="PTHR34216:SF3">
    <property type="entry name" value="POLY-BETA-1,6-N-ACETYL-D-GLUCOSAMINE N-DEACETYLASE"/>
    <property type="match status" value="1"/>
</dbReference>
<evidence type="ECO:0000313" key="4">
    <source>
        <dbReference type="EMBL" id="NMI00270.1"/>
    </source>
</evidence>
<feature type="domain" description="NodB homology" evidence="3">
    <location>
        <begin position="87"/>
        <end position="287"/>
    </location>
</feature>
<evidence type="ECO:0000256" key="1">
    <source>
        <dbReference type="ARBA" id="ARBA00004613"/>
    </source>
</evidence>
<evidence type="ECO:0000259" key="3">
    <source>
        <dbReference type="PROSITE" id="PS51677"/>
    </source>
</evidence>
<gene>
    <name evidence="4" type="ORF">HF526_23590</name>
</gene>
<name>A0ABX1SFD8_9PSEU</name>
<comment type="caution">
    <text evidence="4">The sequence shown here is derived from an EMBL/GenBank/DDBJ whole genome shotgun (WGS) entry which is preliminary data.</text>
</comment>
<protein>
    <submittedName>
        <fullName evidence="4">Polysaccharide deacetylase family protein</fullName>
    </submittedName>
</protein>
<dbReference type="EMBL" id="JAAXLA010000052">
    <property type="protein sequence ID" value="NMI00270.1"/>
    <property type="molecule type" value="Genomic_DNA"/>
</dbReference>
<evidence type="ECO:0000313" key="5">
    <source>
        <dbReference type="Proteomes" id="UP000820669"/>
    </source>
</evidence>
<dbReference type="CDD" id="cd10918">
    <property type="entry name" value="CE4_NodB_like_5s_6s"/>
    <property type="match status" value="1"/>
</dbReference>
<sequence length="287" mass="30907">MSTRTLLHTGRLTLLRPAPRPRLPRQAPRVLMYHFFGDAPAGGDPKGLFVSRQAFAAQLEDLRRRGWRALSLDDYLAGLAGRPTPRRSFLVTIDDGHESVGRVAAPVLAAAGVPAVLFVCPGLLGGRARWTPGYTGERLAAAAELTQLCGDGVELGVHGFDHTRLAGLDGAALHRQVAAARAELAAVTGVAPRAFAYPYGTFDEAARHAVAAAGYDVGFAVAREGGRFAVDRVGVHGADSPRMFRFKLSPAYRLLSRTAGRTQRLRHRVREVVHPAGRDREAGWPDE</sequence>
<dbReference type="InterPro" id="IPR002509">
    <property type="entry name" value="NODB_dom"/>
</dbReference>
<dbReference type="Pfam" id="PF01522">
    <property type="entry name" value="Polysacc_deac_1"/>
    <property type="match status" value="1"/>
</dbReference>
<reference evidence="4 5" key="1">
    <citation type="submission" date="2020-04" db="EMBL/GenBank/DDBJ databases">
        <authorList>
            <person name="Klaysubun C."/>
            <person name="Duangmal K."/>
            <person name="Lipun K."/>
        </authorList>
    </citation>
    <scope>NUCLEOTIDE SEQUENCE [LARGE SCALE GENOMIC DNA]</scope>
    <source>
        <strain evidence="4 5">K10HN5</strain>
    </source>
</reference>
<dbReference type="InterPro" id="IPR051398">
    <property type="entry name" value="Polysacch_Deacetylase"/>
</dbReference>
<dbReference type="InterPro" id="IPR011330">
    <property type="entry name" value="Glyco_hydro/deAcase_b/a-brl"/>
</dbReference>